<dbReference type="AlphaFoldDB" id="F8DGW3"/>
<dbReference type="HOGENOM" id="CLU_2883952_0_0_9"/>
<dbReference type="EMBL" id="CP002843">
    <property type="protein sequence ID" value="AEH55509.1"/>
    <property type="molecule type" value="Genomic_DNA"/>
</dbReference>
<evidence type="ECO:0000313" key="3">
    <source>
        <dbReference type="Proteomes" id="UP000001502"/>
    </source>
</evidence>
<feature type="transmembrane region" description="Helical" evidence="1">
    <location>
        <begin position="7"/>
        <end position="26"/>
    </location>
</feature>
<accession>F8DGW3</accession>
<proteinExistence type="predicted"/>
<feature type="transmembrane region" description="Helical" evidence="1">
    <location>
        <begin position="32"/>
        <end position="49"/>
    </location>
</feature>
<protein>
    <submittedName>
        <fullName evidence="2">Uncharacterized protein</fullName>
    </submittedName>
</protein>
<organism evidence="2 3">
    <name type="scientific">Streptococcus parasanguinis (strain ATCC 15912 / DSM 6778 / CIP 104372 / LMG 14537)</name>
    <dbReference type="NCBI Taxonomy" id="760570"/>
    <lineage>
        <taxon>Bacteria</taxon>
        <taxon>Bacillati</taxon>
        <taxon>Bacillota</taxon>
        <taxon>Bacilli</taxon>
        <taxon>Lactobacillales</taxon>
        <taxon>Streptococcaceae</taxon>
        <taxon>Streptococcus</taxon>
    </lineage>
</organism>
<evidence type="ECO:0000313" key="2">
    <source>
        <dbReference type="EMBL" id="AEH55509.1"/>
    </source>
</evidence>
<keyword evidence="1" id="KW-1133">Transmembrane helix</keyword>
<sequence length="63" mass="7485">MKQHNKTIVLLTVLFIAMFSISMFLYLSTPSIFLLLVMDYIVCFSYLFYKKVKLNRNTVITRL</sequence>
<gene>
    <name evidence="2" type="ordered locus">HMPREF0833_10478</name>
</gene>
<keyword evidence="1" id="KW-0472">Membrane</keyword>
<name>F8DGW3_STREP</name>
<evidence type="ECO:0000256" key="1">
    <source>
        <dbReference type="SAM" id="Phobius"/>
    </source>
</evidence>
<dbReference type="Proteomes" id="UP000001502">
    <property type="component" value="Chromosome"/>
</dbReference>
<reference evidence="3" key="1">
    <citation type="submission" date="2011-06" db="EMBL/GenBank/DDBJ databases">
        <title>Complete sequence of Streptococcus parasanguinis strain ATCC 15912.</title>
        <authorList>
            <person name="Muzny D."/>
            <person name="Qin X."/>
            <person name="Buhay C."/>
            <person name="Dugan-Rocha S."/>
            <person name="Ding Y."/>
            <person name="Chen G."/>
            <person name="Hawes A."/>
            <person name="Holder M."/>
            <person name="Jhangiani S."/>
            <person name="Johnson A."/>
            <person name="Khan Z."/>
            <person name="Li Z."/>
            <person name="Liu W."/>
            <person name="Liu X."/>
            <person name="Perez L."/>
            <person name="Shen H."/>
            <person name="Wang Q."/>
            <person name="Watt J."/>
            <person name="Xi L."/>
            <person name="Xin Y."/>
            <person name="Zhou J."/>
            <person name="Deng J."/>
            <person name="Jiang H."/>
            <person name="Liu Y."/>
            <person name="Qu J."/>
            <person name="Song X.-Z."/>
            <person name="Zhang L."/>
            <person name="Villasana D."/>
            <person name="Johnson A."/>
            <person name="Liu J."/>
            <person name="Liyanage D."/>
            <person name="Lorensuhewa L."/>
            <person name="Robinson T."/>
            <person name="Song A."/>
            <person name="Song B.-B."/>
            <person name="Dinh H."/>
            <person name="Thornton R."/>
            <person name="Coyle M."/>
            <person name="Francisco L."/>
            <person name="Jackson L."/>
            <person name="Javaid M."/>
            <person name="Korchina V."/>
            <person name="Kovar C."/>
            <person name="Mata R."/>
            <person name="Mathew T."/>
            <person name="Ngo R."/>
            <person name="Nguyen L."/>
            <person name="Nguyen N."/>
            <person name="Okwuonu G."/>
            <person name="Ongeri F."/>
            <person name="Pham C."/>
            <person name="Simmons D."/>
            <person name="Wilczek-Boney K."/>
            <person name="Hale W."/>
            <person name="Jakkamsetti A."/>
            <person name="Pham P."/>
            <person name="Ruth R."/>
            <person name="San Lucas F."/>
            <person name="Warren J."/>
            <person name="Zhang J."/>
            <person name="Zhao Z."/>
            <person name="Zhou C."/>
            <person name="Zhu D."/>
            <person name="Lee S."/>
            <person name="Bess C."/>
            <person name="Blankenburg K."/>
            <person name="Forbes L."/>
            <person name="Fu Q."/>
            <person name="Gubbala S."/>
            <person name="Hirani K."/>
            <person name="Jayaseelan J.C."/>
            <person name="Lara F."/>
            <person name="Munidasa M."/>
            <person name="Palculict T."/>
            <person name="Patil S."/>
            <person name="Pu L.-L."/>
            <person name="Saada N."/>
            <person name="Tang L."/>
            <person name="Weissenberger G."/>
            <person name="Zhu Y."/>
            <person name="Hemphill L."/>
            <person name="Shang Y."/>
            <person name="Youmans B."/>
            <person name="Ayvaz T."/>
            <person name="Ross M."/>
            <person name="Santibanez J."/>
            <person name="Aqrawi P."/>
            <person name="Gross S."/>
            <person name="Joshi V."/>
            <person name="Fowler G."/>
            <person name="Nazareth L."/>
            <person name="Reid J."/>
            <person name="Worley K."/>
            <person name="Petrosino J."/>
            <person name="Highlander S."/>
            <person name="Gibbs R."/>
        </authorList>
    </citation>
    <scope>NUCLEOTIDE SEQUENCE [LARGE SCALE GENOMIC DNA]</scope>
    <source>
        <strain evidence="3">ATCC 15912 / DSM 6778 / CIP 104372 / LMG 14537</strain>
    </source>
</reference>
<keyword evidence="1" id="KW-0812">Transmembrane</keyword>
<dbReference type="KEGG" id="scp:HMPREF0833_10478"/>